<dbReference type="EMBL" id="SHLY01000001">
    <property type="protein sequence ID" value="TAA47948.1"/>
    <property type="molecule type" value="Genomic_DNA"/>
</dbReference>
<evidence type="ECO:0000313" key="1">
    <source>
        <dbReference type="EMBL" id="TAA47948.1"/>
    </source>
</evidence>
<keyword evidence="2" id="KW-1185">Reference proteome</keyword>
<organism evidence="1 2">
    <name type="scientific">Corallincola spongiicola</name>
    <dbReference type="NCBI Taxonomy" id="2520508"/>
    <lineage>
        <taxon>Bacteria</taxon>
        <taxon>Pseudomonadati</taxon>
        <taxon>Pseudomonadota</taxon>
        <taxon>Gammaproteobacteria</taxon>
        <taxon>Alteromonadales</taxon>
        <taxon>Psychromonadaceae</taxon>
        <taxon>Corallincola</taxon>
    </lineage>
</organism>
<name>A0ABY1WTI8_9GAMM</name>
<evidence type="ECO:0000313" key="2">
    <source>
        <dbReference type="Proteomes" id="UP000292544"/>
    </source>
</evidence>
<sequence length="100" mass="11682">MTTDNNTDAAQATKIAAQINSMSNMAELLTLFEIGFNTTFIERHGKEVYKRFNGHVLQQQPADWFDYRRCLKRAYCHIQRDYMRLEGRATCHGCTSCDRR</sequence>
<protein>
    <submittedName>
        <fullName evidence="1">Nitrogen fixation protein NifW</fullName>
    </submittedName>
</protein>
<dbReference type="Proteomes" id="UP000292544">
    <property type="component" value="Unassembled WGS sequence"/>
</dbReference>
<comment type="caution">
    <text evidence="1">The sequence shown here is derived from an EMBL/GenBank/DDBJ whole genome shotgun (WGS) entry which is preliminary data.</text>
</comment>
<gene>
    <name evidence="1" type="ORF">EXY25_01505</name>
</gene>
<dbReference type="RefSeq" id="WP_130565478.1">
    <property type="nucleotide sequence ID" value="NZ_SHLY01000001.1"/>
</dbReference>
<accession>A0ABY1WTI8</accession>
<reference evidence="2" key="1">
    <citation type="submission" date="2019-02" db="EMBL/GenBank/DDBJ databases">
        <title>Draft genome sequence of Muricauda sp. 176CP4-71.</title>
        <authorList>
            <person name="Park J.-S."/>
        </authorList>
    </citation>
    <scope>NUCLEOTIDE SEQUENCE [LARGE SCALE GENOMIC DNA]</scope>
    <source>
        <strain evidence="2">176GS2-150</strain>
    </source>
</reference>
<proteinExistence type="predicted"/>